<evidence type="ECO:0000313" key="2">
    <source>
        <dbReference type="EMBL" id="KAL2515782.1"/>
    </source>
</evidence>
<accession>A0ABD1TSS9</accession>
<dbReference type="EMBL" id="JBFOLJ010000008">
    <property type="protein sequence ID" value="KAL2515782.1"/>
    <property type="molecule type" value="Genomic_DNA"/>
</dbReference>
<protein>
    <submittedName>
        <fullName evidence="2">CBM20 domain-containing protein</fullName>
    </submittedName>
</protein>
<evidence type="ECO:0000313" key="3">
    <source>
        <dbReference type="Proteomes" id="UP001604277"/>
    </source>
</evidence>
<organism evidence="2 3">
    <name type="scientific">Forsythia ovata</name>
    <dbReference type="NCBI Taxonomy" id="205694"/>
    <lineage>
        <taxon>Eukaryota</taxon>
        <taxon>Viridiplantae</taxon>
        <taxon>Streptophyta</taxon>
        <taxon>Embryophyta</taxon>
        <taxon>Tracheophyta</taxon>
        <taxon>Spermatophyta</taxon>
        <taxon>Magnoliopsida</taxon>
        <taxon>eudicotyledons</taxon>
        <taxon>Gunneridae</taxon>
        <taxon>Pentapetalae</taxon>
        <taxon>asterids</taxon>
        <taxon>lamiids</taxon>
        <taxon>Lamiales</taxon>
        <taxon>Oleaceae</taxon>
        <taxon>Forsythieae</taxon>
        <taxon>Forsythia</taxon>
    </lineage>
</organism>
<keyword evidence="3" id="KW-1185">Reference proteome</keyword>
<gene>
    <name evidence="2" type="ORF">Fot_29753</name>
</gene>
<dbReference type="InterPro" id="IPR013784">
    <property type="entry name" value="Carb-bd-like_fold"/>
</dbReference>
<reference evidence="3" key="1">
    <citation type="submission" date="2024-07" db="EMBL/GenBank/DDBJ databases">
        <title>Two chromosome-level genome assemblies of Korean endemic species Abeliophyllum distichum and Forsythia ovata (Oleaceae).</title>
        <authorList>
            <person name="Jang H."/>
        </authorList>
    </citation>
    <scope>NUCLEOTIDE SEQUENCE [LARGE SCALE GENOMIC DNA]</scope>
</reference>
<sequence>MERSPQGISPLAKGMVDKAQRGGVQGSNSEILDLCLVASRSYHMVNSLGLSISSPPWLLEAHPAIYLLHQGPRARSVGALKIGVQPFFENEEENLIKPKTVHVRFKLQKDQPKTVHVRFKLQKECRFGQQILLVGDDPIFWFWDPSDAVPLHWSDGLVWNVELDIPSDTFPKYKFILK</sequence>
<evidence type="ECO:0000259" key="1">
    <source>
        <dbReference type="PROSITE" id="PS51166"/>
    </source>
</evidence>
<dbReference type="InterPro" id="IPR013783">
    <property type="entry name" value="Ig-like_fold"/>
</dbReference>
<proteinExistence type="predicted"/>
<dbReference type="Pfam" id="PF00686">
    <property type="entry name" value="CBM_20"/>
    <property type="match status" value="1"/>
</dbReference>
<dbReference type="SUPFAM" id="SSF49452">
    <property type="entry name" value="Starch-binding domain-like"/>
    <property type="match status" value="1"/>
</dbReference>
<dbReference type="Gene3D" id="2.60.40.10">
    <property type="entry name" value="Immunoglobulins"/>
    <property type="match status" value="1"/>
</dbReference>
<comment type="caution">
    <text evidence="2">The sequence shown here is derived from an EMBL/GenBank/DDBJ whole genome shotgun (WGS) entry which is preliminary data.</text>
</comment>
<feature type="domain" description="CBM20" evidence="1">
    <location>
        <begin position="109"/>
        <end position="178"/>
    </location>
</feature>
<dbReference type="Proteomes" id="UP001604277">
    <property type="component" value="Unassembled WGS sequence"/>
</dbReference>
<dbReference type="AlphaFoldDB" id="A0ABD1TSS9"/>
<dbReference type="PANTHER" id="PTHR15048">
    <property type="entry name" value="STARCH-BINDING DOMAIN-CONTAINING PROTEIN 1"/>
    <property type="match status" value="1"/>
</dbReference>
<name>A0ABD1TSS9_9LAMI</name>
<dbReference type="PROSITE" id="PS51166">
    <property type="entry name" value="CBM20"/>
    <property type="match status" value="1"/>
</dbReference>
<dbReference type="InterPro" id="IPR002044">
    <property type="entry name" value="CBM20"/>
</dbReference>
<dbReference type="PANTHER" id="PTHR15048:SF0">
    <property type="entry name" value="STARCH-BINDING DOMAIN-CONTAINING PROTEIN 1"/>
    <property type="match status" value="1"/>
</dbReference>